<evidence type="ECO:0000256" key="1">
    <source>
        <dbReference type="ARBA" id="ARBA00023235"/>
    </source>
</evidence>
<comment type="catalytic activity">
    <reaction evidence="2">
        <text>UDP-N-acetyl-alpha-D-glucosamine = UDP-N-acetyl-alpha-D-mannosamine</text>
        <dbReference type="Rhea" id="RHEA:17213"/>
        <dbReference type="ChEBI" id="CHEBI:57705"/>
        <dbReference type="ChEBI" id="CHEBI:68623"/>
        <dbReference type="EC" id="5.1.3.14"/>
    </reaction>
</comment>
<dbReference type="Gene3D" id="3.40.50.2000">
    <property type="entry name" value="Glycogen Phosphorylase B"/>
    <property type="match status" value="2"/>
</dbReference>
<evidence type="ECO:0000256" key="2">
    <source>
        <dbReference type="ARBA" id="ARBA00036080"/>
    </source>
</evidence>
<feature type="domain" description="UDP-N-acetylglucosamine 2-epimerase" evidence="6">
    <location>
        <begin position="62"/>
        <end position="398"/>
    </location>
</feature>
<gene>
    <name evidence="7" type="primary">wecB</name>
    <name evidence="7" type="ORF">HA482_22955</name>
</gene>
<dbReference type="GO" id="GO:0008761">
    <property type="term" value="F:UDP-N-acetylglucosamine 2-epimerase activity"/>
    <property type="evidence" value="ECO:0007669"/>
    <property type="project" value="UniProtKB-EC"/>
</dbReference>
<dbReference type="PANTHER" id="PTHR43174">
    <property type="entry name" value="UDP-N-ACETYLGLUCOSAMINE 2-EPIMERASE"/>
    <property type="match status" value="1"/>
</dbReference>
<dbReference type="InterPro" id="IPR029767">
    <property type="entry name" value="WecB-like"/>
</dbReference>
<dbReference type="EMBL" id="JAATTO010000033">
    <property type="protein sequence ID" value="MBC9981067.1"/>
    <property type="molecule type" value="Genomic_DNA"/>
</dbReference>
<name>A0ABR7UAS8_9BRAD</name>
<dbReference type="NCBIfam" id="TIGR00236">
    <property type="entry name" value="wecB"/>
    <property type="match status" value="1"/>
</dbReference>
<dbReference type="CDD" id="cd03786">
    <property type="entry name" value="GTB_UDP-GlcNAc_2-Epimerase"/>
    <property type="match status" value="1"/>
</dbReference>
<comment type="caution">
    <text evidence="7">The sequence shown here is derived from an EMBL/GenBank/DDBJ whole genome shotgun (WGS) entry which is preliminary data.</text>
</comment>
<dbReference type="EC" id="5.1.3.14" evidence="4"/>
<evidence type="ECO:0000256" key="4">
    <source>
        <dbReference type="ARBA" id="ARBA00038858"/>
    </source>
</evidence>
<keyword evidence="1 5" id="KW-0413">Isomerase</keyword>
<evidence type="ECO:0000313" key="7">
    <source>
        <dbReference type="EMBL" id="MBC9981067.1"/>
    </source>
</evidence>
<comment type="similarity">
    <text evidence="3 5">Belongs to the UDP-N-acetylglucosamine 2-epimerase family.</text>
</comment>
<protein>
    <recommendedName>
        <fullName evidence="4">UDP-N-acetylglucosamine 2-epimerase (non-hydrolyzing)</fullName>
        <ecNumber evidence="4">5.1.3.14</ecNumber>
    </recommendedName>
</protein>
<sequence length="420" mass="45930">MRDQTGLARQRFGGASKSFFFGASGMHHPPQVQFSRSIPIRTFLIVIGTRPEVIKVAPIIRRLRSASWARVKIVASGQQSDLLDQTLAEFGLRPDITIRHRDASCGPAQVASRLIHRLDRILADTKPDCVLAQGDTTTAYAASVAAFYRKIAYAHIEAGLRTSELDAPFPEEFHRRAIAVSATLHFAPTSAAAKNLIDENVPKDKVHVSGNTVIDSLLEVAATKPPPPAEFGSRRMILLTAHRRENFGAKLRDALTGVRAFVDLAPDVGVYFPVHPNPNARDAAFEILSGNPRIHLVEPLGYQEMVAAIQNAWCVVTDSGGLQEEAPALAKPVLVLRDLTERPEAVASGVVELVGTSREAVFKSLYELHKSPAKYAQMARPVFPYGDGHASRRIVDTLYRHFSAAPEQRDATTVPLQYAS</sequence>
<reference evidence="7 8" key="1">
    <citation type="journal article" date="2020" name="Arch. Microbiol.">
        <title>Bradyrhizobium campsiandrae sp. nov., a nitrogen-fixing bacterial strain isolated from a native leguminous tree from the Amazon adapted to flooded conditions.</title>
        <authorList>
            <person name="Cabral Michel D."/>
            <person name="Martins da Costa E."/>
            <person name="Azarias Guimaraes A."/>
            <person name="Soares de Carvalho T."/>
            <person name="Santos de Castro Caputo P."/>
            <person name="Willems A."/>
            <person name="de Souza Moreira F.M."/>
        </authorList>
    </citation>
    <scope>NUCLEOTIDE SEQUENCE [LARGE SCALE GENOMIC DNA]</scope>
    <source>
        <strain evidence="8">INPA 384B</strain>
    </source>
</reference>
<accession>A0ABR7UAS8</accession>
<keyword evidence="8" id="KW-1185">Reference proteome</keyword>
<proteinExistence type="inferred from homology"/>
<dbReference type="Proteomes" id="UP000639516">
    <property type="component" value="Unassembled WGS sequence"/>
</dbReference>
<evidence type="ECO:0000256" key="3">
    <source>
        <dbReference type="ARBA" id="ARBA00038209"/>
    </source>
</evidence>
<evidence type="ECO:0000259" key="6">
    <source>
        <dbReference type="Pfam" id="PF02350"/>
    </source>
</evidence>
<evidence type="ECO:0000256" key="5">
    <source>
        <dbReference type="RuleBase" id="RU003513"/>
    </source>
</evidence>
<dbReference type="SUPFAM" id="SSF53756">
    <property type="entry name" value="UDP-Glycosyltransferase/glycogen phosphorylase"/>
    <property type="match status" value="1"/>
</dbReference>
<dbReference type="Pfam" id="PF02350">
    <property type="entry name" value="Epimerase_2"/>
    <property type="match status" value="1"/>
</dbReference>
<dbReference type="PANTHER" id="PTHR43174:SF2">
    <property type="entry name" value="UDP-N-ACETYLGLUCOSAMINE 2-EPIMERASE"/>
    <property type="match status" value="1"/>
</dbReference>
<organism evidence="7 8">
    <name type="scientific">Bradyrhizobium campsiandrae</name>
    <dbReference type="NCBI Taxonomy" id="1729892"/>
    <lineage>
        <taxon>Bacteria</taxon>
        <taxon>Pseudomonadati</taxon>
        <taxon>Pseudomonadota</taxon>
        <taxon>Alphaproteobacteria</taxon>
        <taxon>Hyphomicrobiales</taxon>
        <taxon>Nitrobacteraceae</taxon>
        <taxon>Bradyrhizobium</taxon>
    </lineage>
</organism>
<evidence type="ECO:0000313" key="8">
    <source>
        <dbReference type="Proteomes" id="UP000639516"/>
    </source>
</evidence>
<dbReference type="RefSeq" id="WP_188106589.1">
    <property type="nucleotide sequence ID" value="NZ_JAANIH010000060.1"/>
</dbReference>
<dbReference type="InterPro" id="IPR003331">
    <property type="entry name" value="UDP_GlcNAc_Epimerase_2_dom"/>
</dbReference>